<keyword evidence="4" id="KW-0808">Transferase</keyword>
<comment type="catalytic activity">
    <reaction evidence="12">
        <text>ATP + H2O = ADP + phosphate + H(+)</text>
        <dbReference type="Rhea" id="RHEA:13065"/>
        <dbReference type="ChEBI" id="CHEBI:15377"/>
        <dbReference type="ChEBI" id="CHEBI:15378"/>
        <dbReference type="ChEBI" id="CHEBI:30616"/>
        <dbReference type="ChEBI" id="CHEBI:43474"/>
        <dbReference type="ChEBI" id="CHEBI:456216"/>
        <dbReference type="EC" id="3.6.4.13"/>
    </reaction>
</comment>
<dbReference type="GO" id="GO:0006351">
    <property type="term" value="P:DNA-templated transcription"/>
    <property type="evidence" value="ECO:0007669"/>
    <property type="project" value="InterPro"/>
</dbReference>
<dbReference type="CDD" id="cd23245">
    <property type="entry name" value="Betaflexiviridae_RdRp"/>
    <property type="match status" value="1"/>
</dbReference>
<evidence type="ECO:0000256" key="2">
    <source>
        <dbReference type="ARBA" id="ARBA00022484"/>
    </source>
</evidence>
<dbReference type="InterPro" id="IPR008879">
    <property type="entry name" value="Coat_protein_tricho/vitivirus"/>
</dbReference>
<dbReference type="InterPro" id="IPR043502">
    <property type="entry name" value="DNA/RNA_pol_sf"/>
</dbReference>
<keyword evidence="5" id="KW-0548">Nucleotidyltransferase</keyword>
<dbReference type="SUPFAM" id="SSF56672">
    <property type="entry name" value="DNA/RNA polymerases"/>
    <property type="match status" value="1"/>
</dbReference>
<dbReference type="Pfam" id="PF01443">
    <property type="entry name" value="Viral_helicase1"/>
    <property type="match status" value="2"/>
</dbReference>
<dbReference type="InterPro" id="IPR027351">
    <property type="entry name" value="(+)RNA_virus_helicase_core_dom"/>
</dbReference>
<dbReference type="InterPro" id="IPR037151">
    <property type="entry name" value="AlkB-like_sf"/>
</dbReference>
<dbReference type="InterPro" id="IPR007094">
    <property type="entry name" value="RNA-dir_pol_PSvirus"/>
</dbReference>
<evidence type="ECO:0000259" key="15">
    <source>
        <dbReference type="PROSITE" id="PS51471"/>
    </source>
</evidence>
<reference evidence="17 18" key="1">
    <citation type="journal article" date="2016" name="Arch. Virol.">
        <title>Molecular characterization of a novel capillovirus from red currant.</title>
        <authorList>
            <person name="Petrzik K."/>
            <person name="Pribylova J."/>
            <person name="Koloniuk I."/>
            <person name="Spak J."/>
        </authorList>
    </citation>
    <scope>NUCLEOTIDE SEQUENCE [LARGE SCALE GENOMIC DNA]</scope>
</reference>
<evidence type="ECO:0000256" key="13">
    <source>
        <dbReference type="SAM" id="MobiDB-lite"/>
    </source>
</evidence>
<evidence type="ECO:0000256" key="9">
    <source>
        <dbReference type="ARBA" id="ARBA00022840"/>
    </source>
</evidence>
<dbReference type="EMBL" id="KT763043">
    <property type="protein sequence ID" value="ALT08067.1"/>
    <property type="molecule type" value="Genomic_RNA"/>
</dbReference>
<feature type="compositionally biased region" description="Basic and acidic residues" evidence="13">
    <location>
        <begin position="564"/>
        <end position="591"/>
    </location>
</feature>
<dbReference type="SUPFAM" id="SSF51197">
    <property type="entry name" value="Clavaminate synthase-like"/>
    <property type="match status" value="1"/>
</dbReference>
<evidence type="ECO:0000256" key="11">
    <source>
        <dbReference type="ARBA" id="ARBA00022953"/>
    </source>
</evidence>
<dbReference type="Pfam" id="PF13532">
    <property type="entry name" value="2OG-FeII_Oxy_2"/>
    <property type="match status" value="1"/>
</dbReference>
<dbReference type="PROSITE" id="PS51471">
    <property type="entry name" value="FE2OG_OXY"/>
    <property type="match status" value="1"/>
</dbReference>
<dbReference type="GO" id="GO:0039694">
    <property type="term" value="P:viral RNA genome replication"/>
    <property type="evidence" value="ECO:0007669"/>
    <property type="project" value="InterPro"/>
</dbReference>
<dbReference type="GeneID" id="26855026"/>
<evidence type="ECO:0000256" key="4">
    <source>
        <dbReference type="ARBA" id="ARBA00022679"/>
    </source>
</evidence>
<dbReference type="Gene3D" id="3.40.50.300">
    <property type="entry name" value="P-loop containing nucleotide triphosphate hydrolases"/>
    <property type="match status" value="1"/>
</dbReference>
<keyword evidence="10" id="KW-0946">Virion</keyword>
<evidence type="ECO:0000256" key="6">
    <source>
        <dbReference type="ARBA" id="ARBA00022741"/>
    </source>
</evidence>
<evidence type="ECO:0000259" key="14">
    <source>
        <dbReference type="PROSITE" id="PS50507"/>
    </source>
</evidence>
<feature type="domain" description="Alphavirus-like MT" evidence="16">
    <location>
        <begin position="63"/>
        <end position="256"/>
    </location>
</feature>
<dbReference type="KEGG" id="vg:26855026"/>
<accession>A0A126JJK9</accession>
<dbReference type="InterPro" id="IPR027450">
    <property type="entry name" value="AlkB-like"/>
</dbReference>
<dbReference type="InterPro" id="IPR001788">
    <property type="entry name" value="RNA-dep_RNA_pol_alsuvir"/>
</dbReference>
<dbReference type="Gene3D" id="2.60.120.590">
    <property type="entry name" value="Alpha-ketoglutarate-dependent dioxygenase AlkB-like"/>
    <property type="match status" value="1"/>
</dbReference>
<proteinExistence type="predicted"/>
<feature type="region of interest" description="Disordered" evidence="13">
    <location>
        <begin position="555"/>
        <end position="591"/>
    </location>
</feature>
<dbReference type="InterPro" id="IPR027417">
    <property type="entry name" value="P-loop_NTPase"/>
</dbReference>
<dbReference type="GO" id="GO:0003968">
    <property type="term" value="F:RNA-directed RNA polymerase activity"/>
    <property type="evidence" value="ECO:0007669"/>
    <property type="project" value="UniProtKB-KW"/>
</dbReference>
<evidence type="ECO:0000313" key="17">
    <source>
        <dbReference type="EMBL" id="ALT08067.1"/>
    </source>
</evidence>
<dbReference type="RefSeq" id="YP_009229912.1">
    <property type="nucleotide sequence ID" value="NC_029301.1"/>
</dbReference>
<keyword evidence="8" id="KW-0347">Helicase</keyword>
<name>A0A126JJK9_9VIRU</name>
<dbReference type="SUPFAM" id="SSF52540">
    <property type="entry name" value="P-loop containing nucleoside triphosphate hydrolases"/>
    <property type="match status" value="1"/>
</dbReference>
<dbReference type="GO" id="GO:0003723">
    <property type="term" value="F:RNA binding"/>
    <property type="evidence" value="ECO:0007669"/>
    <property type="project" value="InterPro"/>
</dbReference>
<dbReference type="InterPro" id="IPR002588">
    <property type="entry name" value="Alphavirus-like_MT_dom"/>
</dbReference>
<organism evidence="17 18">
    <name type="scientific">Currant virus A</name>
    <dbReference type="NCBI Taxonomy" id="1770618"/>
    <lineage>
        <taxon>Viruses</taxon>
        <taxon>Riboviria</taxon>
        <taxon>Orthornavirae</taxon>
        <taxon>Kitrinoviricota</taxon>
        <taxon>Alsuviricetes</taxon>
        <taxon>Tymovirales</taxon>
        <taxon>Betaflexiviridae</taxon>
        <taxon>Trivirinae</taxon>
        <taxon>Capillovirus</taxon>
        <taxon>Capillovirus alpharibis</taxon>
    </lineage>
</organism>
<keyword evidence="18" id="KW-1185">Reference proteome</keyword>
<dbReference type="GO" id="GO:0003724">
    <property type="term" value="F:RNA helicase activity"/>
    <property type="evidence" value="ECO:0007669"/>
    <property type="project" value="UniProtKB-EC"/>
</dbReference>
<dbReference type="Proteomes" id="UP000203378">
    <property type="component" value="Segment"/>
</dbReference>
<dbReference type="GO" id="GO:0006396">
    <property type="term" value="P:RNA processing"/>
    <property type="evidence" value="ECO:0007669"/>
    <property type="project" value="InterPro"/>
</dbReference>
<evidence type="ECO:0000256" key="12">
    <source>
        <dbReference type="ARBA" id="ARBA00047984"/>
    </source>
</evidence>
<keyword evidence="7" id="KW-0378">Hydrolase</keyword>
<evidence type="ECO:0000256" key="8">
    <source>
        <dbReference type="ARBA" id="ARBA00022806"/>
    </source>
</evidence>
<keyword evidence="6" id="KW-0547">Nucleotide-binding</keyword>
<evidence type="ECO:0000256" key="5">
    <source>
        <dbReference type="ARBA" id="ARBA00022695"/>
    </source>
</evidence>
<sequence>MAFNIKMAEENYFNALPSNVTDAFLRDDFNANNARFEDLSKNFAFALSQSQKIYLNECGIQLAPIASRTHPHPVSKTIENHLLFSVVSNLISEFKFLVFMSIKKSKAEYMWRKINAESTKEIINRVIDIKDSFRYEAESVIAGGYSSFELFCANVKRRFSNSRIKPDCFFLHDEMHYWSVDNLKTFLFEVNPKCILATVVIPPELLVNETRSFNSIAYSFEVRGESLFFFPDRSKGKPYEQPNSCWLLKTNGISFMANGEEVFYSIGLIESIGANHLFSIQKRKVVETRRFFRDFDCMDIKNLIEINVHQEKIQGTMIRTWVFKKILSYMLCLKKGDAESSLAKLRQLSDSNPSPDEILLIGDFFDLITRVKIFNKTSMWSALGLIKNCVDSWTIKSPFLRRLFPPGSTAITQMLRGWIAKADSLSIELECVHLDLTNNKTCRLFNEINSVSNIALDLFRKAEAKLSALWTQNRSSSSYSMRQSNCMLVDSESKSMSFSYDVYTDVCSRGIRPADISEYNAELGHYSFNPVTLSITYSYPQLTWVESVDSNSAECTSHQASDQIKNDEAEDPDHQSQESYRGDQTPKDQSKGKFINSVCSCGINLPSKSVQGLELVNIQVTDRLHNRSARWYSKDNSSYSYNGGVHISHGWPSWIESFLSVNSLLEYNFNCMLIQLYDDGSSLGFHSDNEPNLSLDAEILTVNLRGQAYFNYKGKSCNGSMFLTEGKSILMPAGFQVSHKHGVTECSGGRISLTFRKLNPIKSINSTSCSSSSQDEKKRENDCFFRAVGETIGVSSESLICKLMSSNNPVVKDAMRNVSDDLPLGSKLLEIFSAELGMRVYIYYASSVIKLNDQPDLRVIEIGGKPGHLFSLKSSKVNVPKDVHDETVGAHAAIGKVYARTYGVSSDAPMSICSIDVNKALTLLEAFESMNFGARINRKMVNSGNVISVPLMNHLKASRASGLKTISIPGIRLFPFVGFAGSGKSYALVEELIQGEIMQNFSFSAPRRKIIDQISEKIDSKQYDDKVKVSKRSAFKTFENTLLGKMNNPLLVLDECSLNPNGFIDLLLLKSFDSLLSKGLSVKSLFAEGSNHAELVAEHRSPITCIAITGDVLQSGFYTDSCHKLMSLGNDFISICKQSHIKLPYLFGTRRFGHTADAIDLGFYAEHETRVFKMDSIDSVKKAIGEKADSFGFITTSRSDKSFYELDFPDVMTINEAQGSTFHSVVLIVSDDFFMNPIEALIVACTRHKRNLIMYVPKTVQLNLKHHSRKSPIHFEVLMRNFSALNEAINERLSSFELIKQIPFGHDFEIKLEGDPFLKGELNLLPLDIVEEPEIEEISMPENLKTHLPVAYSELWNLDISEMKARESREFKKERTGWSHQFKDEPNSRDKVEINCAMMPEAVFPRHFANDDLTFWSAVKKRLVFKNPLRNAHDFERAKVYGPELLKVFLKHVPLDPNFNQKMYDDSVLEFEDKKISKNAAMIGSHHGRSTTDWPINEIFLFIKSQLCTKYEKKFCDAKAGQTLACFSHMILCKFAPLNRYIEKKVSEVLPDRFYIHQKKNFDELEEWVKRYDFSGICTESDYEAYDSSQDAYTLAFEYELLKYLGVSNSMLSDYLYLKMHLNCKLGNLAIMRFTGEFCTFLFNTLTNMLFTFMKYDVRRAHAICFAGDDMCANVKLPESDKFSNILKHFSLKAKIQFTHNPTFCGWNLSRYGIVKKPELIAARLAVAKQKQELHLVIDSYFLEHMYAYDKGDLLFMILSENELEHHYNLTRFFVKNSSKLKGTAKERFSLTTSKEGGLFGECRFGSSNLSAKIIAGVARRVISSVKLSAKIGVAAGIYAYGSHVSSELHYRADQKESLSLSSRSNHFGLDFIKYEKSLNLDTLTGLWLNGNDEMKFYNFQVKRSCFIGEGSEPFENIKPIRPPKVDILVKSGLIKLEHKRDLGYDLSCTLLGQDAGVSLNSDSEVCQSFKSKNFLNRLMVMKAEFSLIQFMRRIFTVMPMPSIVKLFQQLKGFSPQLQCQLIARACLMSSSSICLMKLSWQQSKKVLKNFLYFTLVPSSFLSHASLSLRNHFKGKSFTLTPDSLIKMMLAKLGSVSQCSLDLHSFFIGQIIQFQQVIQTYYKRLGLNSSLMQSMSLITPTSSLLILVSCINSAIKQLRNQSPQQMQLCNFSQYLVHQAYQGLKISWRIVTLLTHRASHLLMYQLIKVSEREDCLKDQQEPPEREDTMQEVTDRVQSLLEGQYLTDLIQTADLTWLGQVHLGLNLFKETPQEGSQLIQLFNLNFKETRESFFKGVEMSITEQLQNEIKRGLGNYIWEHLIDPNNNLSLTERAEIPASEGVAAQPAVRLSEGDQATKIALKDFYLKILFGNLAVIGVSEMTIYPNIPMIIEPPEIAGRPNLQQHLPTSMSLANFAQIVKAWGAVGAGGRFRDYTLRQLCEPFARQAHDFFREHPGEASGIYKKNPGIYFMCPQVVFDFNKGLPLSIVNQGKNAVAISACNKRLMDREGKKAVFSAQGEVNLSFDS</sequence>
<dbReference type="PROSITE" id="PS50507">
    <property type="entry name" value="RDRP_SSRNA_POS"/>
    <property type="match status" value="1"/>
</dbReference>
<dbReference type="Pfam" id="PF00978">
    <property type="entry name" value="RdRP_2"/>
    <property type="match status" value="1"/>
</dbReference>
<dbReference type="GO" id="GO:0016556">
    <property type="term" value="P:mRNA modification"/>
    <property type="evidence" value="ECO:0007669"/>
    <property type="project" value="InterPro"/>
</dbReference>
<evidence type="ECO:0000256" key="10">
    <source>
        <dbReference type="ARBA" id="ARBA00022844"/>
    </source>
</evidence>
<dbReference type="PROSITE" id="PS51743">
    <property type="entry name" value="ALPHAVIRUS_MT"/>
    <property type="match status" value="1"/>
</dbReference>
<evidence type="ECO:0000256" key="7">
    <source>
        <dbReference type="ARBA" id="ARBA00022801"/>
    </source>
</evidence>
<dbReference type="GO" id="GO:0005524">
    <property type="term" value="F:ATP binding"/>
    <property type="evidence" value="ECO:0007669"/>
    <property type="project" value="UniProtKB-KW"/>
</dbReference>
<feature type="domain" description="RdRp catalytic" evidence="14">
    <location>
        <begin position="1576"/>
        <end position="1683"/>
    </location>
</feature>
<evidence type="ECO:0000256" key="1">
    <source>
        <dbReference type="ARBA" id="ARBA00004328"/>
    </source>
</evidence>
<feature type="domain" description="Fe2OG dioxygenase" evidence="15">
    <location>
        <begin position="668"/>
        <end position="759"/>
    </location>
</feature>
<comment type="subcellular location">
    <subcellularLocation>
        <location evidence="1">Virion</location>
    </subcellularLocation>
</comment>
<evidence type="ECO:0000259" key="16">
    <source>
        <dbReference type="PROSITE" id="PS51743"/>
    </source>
</evidence>
<dbReference type="GO" id="GO:0008174">
    <property type="term" value="F:mRNA methyltransferase activity"/>
    <property type="evidence" value="ECO:0007669"/>
    <property type="project" value="UniProtKB-UniRule"/>
</dbReference>
<keyword evidence="3" id="KW-0167">Capsid protein</keyword>
<dbReference type="GO" id="GO:0019028">
    <property type="term" value="C:viral capsid"/>
    <property type="evidence" value="ECO:0007669"/>
    <property type="project" value="UniProtKB-KW"/>
</dbReference>
<evidence type="ECO:0000256" key="3">
    <source>
        <dbReference type="ARBA" id="ARBA00022561"/>
    </source>
</evidence>
<keyword evidence="11" id="KW-0693">Viral RNA replication</keyword>
<keyword evidence="9" id="KW-0067">ATP-binding</keyword>
<evidence type="ECO:0000313" key="18">
    <source>
        <dbReference type="Proteomes" id="UP000203378"/>
    </source>
</evidence>
<dbReference type="Pfam" id="PF05892">
    <property type="entry name" value="Tricho_coat"/>
    <property type="match status" value="1"/>
</dbReference>
<dbReference type="Pfam" id="PF01660">
    <property type="entry name" value="Vmethyltransf"/>
    <property type="match status" value="1"/>
</dbReference>
<protein>
    <submittedName>
        <fullName evidence="17">Polyprotein</fullName>
    </submittedName>
</protein>
<dbReference type="InterPro" id="IPR005123">
    <property type="entry name" value="Oxoglu/Fe-dep_dioxygenase_dom"/>
</dbReference>
<dbReference type="GO" id="GO:0016787">
    <property type="term" value="F:hydrolase activity"/>
    <property type="evidence" value="ECO:0007669"/>
    <property type="project" value="UniProtKB-KW"/>
</dbReference>
<keyword evidence="2" id="KW-0696">RNA-directed RNA polymerase</keyword>